<sequence length="298" mass="31895">MRFIECPALTRLCALLHNLDVGDRIVRGRLELLTTAEDTAQEQSLLAIIENELTSSPLFAASSPPPLLLSPLSSSSSNGGSSTTRSSGKSRQRLQDPRHTNAKGRQLLVNLISTLNQCFPDYEFSSTLTPAMFREEPSLSSVQADINQKLRSVEMVLPGFTVQLWNAIESAVCLSSCAVYSHETGESEDPTPLISLFAPVGAAPAAPGVCLSSFFYFFVDRQRNRLLFFGSGSSCKLSSPSWLGALEGAEVDAADDADEVHIGEVYGADAPAQVEPEAAEEADSLSDLELPSSACAYA</sequence>
<keyword evidence="2" id="KW-1133">Transmembrane helix</keyword>
<dbReference type="Proteomes" id="UP000018050">
    <property type="component" value="Unassembled WGS sequence"/>
</dbReference>
<keyword evidence="2" id="KW-0472">Membrane</keyword>
<reference evidence="3" key="1">
    <citation type="submission" date="2013-10" db="EMBL/GenBank/DDBJ databases">
        <title>Genomic analysis of the causative agents of coccidiosis in chickens.</title>
        <authorList>
            <person name="Reid A.J."/>
            <person name="Blake D."/>
            <person name="Billington K."/>
            <person name="Browne H."/>
            <person name="Dunn M."/>
            <person name="Hung S."/>
            <person name="Kawahara F."/>
            <person name="Miranda-Saavedra D."/>
            <person name="Mourier T."/>
            <person name="Nagra H."/>
            <person name="Otto T.D."/>
            <person name="Rawlings N."/>
            <person name="Sanchez A."/>
            <person name="Sanders M."/>
            <person name="Subramaniam C."/>
            <person name="Tay Y."/>
            <person name="Dear P."/>
            <person name="Doerig C."/>
            <person name="Gruber A."/>
            <person name="Parkinson J."/>
            <person name="Shirley M."/>
            <person name="Wan K.L."/>
            <person name="Berriman M."/>
            <person name="Tomley F."/>
            <person name="Pain A."/>
        </authorList>
    </citation>
    <scope>NUCLEOTIDE SEQUENCE [LARGE SCALE GENOMIC DNA]</scope>
    <source>
        <strain evidence="3">Houghton</strain>
    </source>
</reference>
<dbReference type="OrthoDB" id="277029at2759"/>
<dbReference type="EMBL" id="HG673493">
    <property type="protein sequence ID" value="CDI83806.1"/>
    <property type="molecule type" value="Genomic_DNA"/>
</dbReference>
<dbReference type="InterPro" id="IPR038564">
    <property type="entry name" value="Maf1_sf"/>
</dbReference>
<dbReference type="OMA" id="FYVIENI"/>
<dbReference type="Pfam" id="PF09174">
    <property type="entry name" value="Maf1"/>
    <property type="match status" value="1"/>
</dbReference>
<feature type="compositionally biased region" description="Low complexity" evidence="1">
    <location>
        <begin position="70"/>
        <end position="89"/>
    </location>
</feature>
<dbReference type="GO" id="GO:0005634">
    <property type="term" value="C:nucleus"/>
    <property type="evidence" value="ECO:0007669"/>
    <property type="project" value="TreeGrafter"/>
</dbReference>
<dbReference type="Gene3D" id="3.40.1000.50">
    <property type="entry name" value="Repressor of RNA polymerase III transcription Maf1"/>
    <property type="match status" value="1"/>
</dbReference>
<keyword evidence="4" id="KW-1185">Reference proteome</keyword>
<feature type="transmembrane region" description="Helical" evidence="2">
    <location>
        <begin position="196"/>
        <end position="219"/>
    </location>
</feature>
<evidence type="ECO:0000313" key="3">
    <source>
        <dbReference type="EMBL" id="CDI83806.1"/>
    </source>
</evidence>
<proteinExistence type="predicted"/>
<evidence type="ECO:0000256" key="2">
    <source>
        <dbReference type="SAM" id="Phobius"/>
    </source>
</evidence>
<dbReference type="VEuPathDB" id="ToxoDB:EAH_00044200"/>
<dbReference type="GO" id="GO:0016480">
    <property type="term" value="P:negative regulation of transcription by RNA polymerase III"/>
    <property type="evidence" value="ECO:0007669"/>
    <property type="project" value="InterPro"/>
</dbReference>
<feature type="region of interest" description="Disordered" evidence="1">
    <location>
        <begin position="70"/>
        <end position="99"/>
    </location>
</feature>
<evidence type="ECO:0000313" key="4">
    <source>
        <dbReference type="Proteomes" id="UP000018050"/>
    </source>
</evidence>
<organism evidence="3 4">
    <name type="scientific">Eimeria acervulina</name>
    <name type="common">Coccidian parasite</name>
    <dbReference type="NCBI Taxonomy" id="5801"/>
    <lineage>
        <taxon>Eukaryota</taxon>
        <taxon>Sar</taxon>
        <taxon>Alveolata</taxon>
        <taxon>Apicomplexa</taxon>
        <taxon>Conoidasida</taxon>
        <taxon>Coccidia</taxon>
        <taxon>Eucoccidiorida</taxon>
        <taxon>Eimeriorina</taxon>
        <taxon>Eimeriidae</taxon>
        <taxon>Eimeria</taxon>
    </lineage>
</organism>
<dbReference type="PANTHER" id="PTHR22504:SF0">
    <property type="entry name" value="REPRESSOR OF RNA POLYMERASE III TRANSCRIPTION MAF1 HOMOLOG"/>
    <property type="match status" value="1"/>
</dbReference>
<keyword evidence="2" id="KW-0812">Transmembrane</keyword>
<accession>U6GU62</accession>
<protein>
    <recommendedName>
        <fullName evidence="5">Repressor of RNA polymerase III transcription</fullName>
    </recommendedName>
</protein>
<name>U6GU62_EIMAC</name>
<dbReference type="GeneID" id="25272490"/>
<evidence type="ECO:0008006" key="5">
    <source>
        <dbReference type="Google" id="ProtNLM"/>
    </source>
</evidence>
<dbReference type="RefSeq" id="XP_013247126.1">
    <property type="nucleotide sequence ID" value="XM_013391672.1"/>
</dbReference>
<dbReference type="GO" id="GO:0000994">
    <property type="term" value="F:RNA polymerase III core binding"/>
    <property type="evidence" value="ECO:0007669"/>
    <property type="project" value="TreeGrafter"/>
</dbReference>
<gene>
    <name evidence="3" type="ORF">EAH_00044200</name>
</gene>
<evidence type="ECO:0000256" key="1">
    <source>
        <dbReference type="SAM" id="MobiDB-lite"/>
    </source>
</evidence>
<dbReference type="PANTHER" id="PTHR22504">
    <property type="entry name" value="REPRESSOR OF RNA POLYMERASE III TRANSCRIPTION MAF1"/>
    <property type="match status" value="1"/>
</dbReference>
<dbReference type="AlphaFoldDB" id="U6GU62"/>
<reference evidence="3" key="2">
    <citation type="submission" date="2013-10" db="EMBL/GenBank/DDBJ databases">
        <authorList>
            <person name="Aslett M."/>
        </authorList>
    </citation>
    <scope>NUCLEOTIDE SEQUENCE [LARGE SCALE GENOMIC DNA]</scope>
    <source>
        <strain evidence="3">Houghton</strain>
    </source>
</reference>
<dbReference type="InterPro" id="IPR015257">
    <property type="entry name" value="Maf1"/>
</dbReference>